<evidence type="ECO:0000313" key="2">
    <source>
        <dbReference type="EMBL" id="PTQ42472.1"/>
    </source>
</evidence>
<evidence type="ECO:0000313" key="3">
    <source>
        <dbReference type="Proteomes" id="UP000244005"/>
    </source>
</evidence>
<protein>
    <submittedName>
        <fullName evidence="2">Uncharacterized protein</fullName>
    </submittedName>
</protein>
<gene>
    <name evidence="2" type="ORF">MARPO_0029s0017</name>
</gene>
<dbReference type="Proteomes" id="UP000244005">
    <property type="component" value="Unassembled WGS sequence"/>
</dbReference>
<keyword evidence="3" id="KW-1185">Reference proteome</keyword>
<dbReference type="AlphaFoldDB" id="A0A2R6X8Q6"/>
<organism evidence="2 3">
    <name type="scientific">Marchantia polymorpha</name>
    <name type="common">Common liverwort</name>
    <name type="synonym">Marchantia aquatica</name>
    <dbReference type="NCBI Taxonomy" id="3197"/>
    <lineage>
        <taxon>Eukaryota</taxon>
        <taxon>Viridiplantae</taxon>
        <taxon>Streptophyta</taxon>
        <taxon>Embryophyta</taxon>
        <taxon>Marchantiophyta</taxon>
        <taxon>Marchantiopsida</taxon>
        <taxon>Marchantiidae</taxon>
        <taxon>Marchantiales</taxon>
        <taxon>Marchantiaceae</taxon>
        <taxon>Marchantia</taxon>
    </lineage>
</organism>
<feature type="region of interest" description="Disordered" evidence="1">
    <location>
        <begin position="54"/>
        <end position="75"/>
    </location>
</feature>
<proteinExistence type="predicted"/>
<reference evidence="3" key="1">
    <citation type="journal article" date="2017" name="Cell">
        <title>Insights into land plant evolution garnered from the Marchantia polymorpha genome.</title>
        <authorList>
            <person name="Bowman J.L."/>
            <person name="Kohchi T."/>
            <person name="Yamato K.T."/>
            <person name="Jenkins J."/>
            <person name="Shu S."/>
            <person name="Ishizaki K."/>
            <person name="Yamaoka S."/>
            <person name="Nishihama R."/>
            <person name="Nakamura Y."/>
            <person name="Berger F."/>
            <person name="Adam C."/>
            <person name="Aki S.S."/>
            <person name="Althoff F."/>
            <person name="Araki T."/>
            <person name="Arteaga-Vazquez M.A."/>
            <person name="Balasubrmanian S."/>
            <person name="Barry K."/>
            <person name="Bauer D."/>
            <person name="Boehm C.R."/>
            <person name="Briginshaw L."/>
            <person name="Caballero-Perez J."/>
            <person name="Catarino B."/>
            <person name="Chen F."/>
            <person name="Chiyoda S."/>
            <person name="Chovatia M."/>
            <person name="Davies K.M."/>
            <person name="Delmans M."/>
            <person name="Demura T."/>
            <person name="Dierschke T."/>
            <person name="Dolan L."/>
            <person name="Dorantes-Acosta A.E."/>
            <person name="Eklund D.M."/>
            <person name="Florent S.N."/>
            <person name="Flores-Sandoval E."/>
            <person name="Fujiyama A."/>
            <person name="Fukuzawa H."/>
            <person name="Galik B."/>
            <person name="Grimanelli D."/>
            <person name="Grimwood J."/>
            <person name="Grossniklaus U."/>
            <person name="Hamada T."/>
            <person name="Haseloff J."/>
            <person name="Hetherington A.J."/>
            <person name="Higo A."/>
            <person name="Hirakawa Y."/>
            <person name="Hundley H.N."/>
            <person name="Ikeda Y."/>
            <person name="Inoue K."/>
            <person name="Inoue S.I."/>
            <person name="Ishida S."/>
            <person name="Jia Q."/>
            <person name="Kakita M."/>
            <person name="Kanazawa T."/>
            <person name="Kawai Y."/>
            <person name="Kawashima T."/>
            <person name="Kennedy M."/>
            <person name="Kinose K."/>
            <person name="Kinoshita T."/>
            <person name="Kohara Y."/>
            <person name="Koide E."/>
            <person name="Komatsu K."/>
            <person name="Kopischke S."/>
            <person name="Kubo M."/>
            <person name="Kyozuka J."/>
            <person name="Lagercrantz U."/>
            <person name="Lin S.S."/>
            <person name="Lindquist E."/>
            <person name="Lipzen A.M."/>
            <person name="Lu C.W."/>
            <person name="De Luna E."/>
            <person name="Martienssen R.A."/>
            <person name="Minamino N."/>
            <person name="Mizutani M."/>
            <person name="Mizutani M."/>
            <person name="Mochizuki N."/>
            <person name="Monte I."/>
            <person name="Mosher R."/>
            <person name="Nagasaki H."/>
            <person name="Nakagami H."/>
            <person name="Naramoto S."/>
            <person name="Nishitani K."/>
            <person name="Ohtani M."/>
            <person name="Okamoto T."/>
            <person name="Okumura M."/>
            <person name="Phillips J."/>
            <person name="Pollak B."/>
            <person name="Reinders A."/>
            <person name="Rovekamp M."/>
            <person name="Sano R."/>
            <person name="Sawa S."/>
            <person name="Schmid M.W."/>
            <person name="Shirakawa M."/>
            <person name="Solano R."/>
            <person name="Spunde A."/>
            <person name="Suetsugu N."/>
            <person name="Sugano S."/>
            <person name="Sugiyama A."/>
            <person name="Sun R."/>
            <person name="Suzuki Y."/>
            <person name="Takenaka M."/>
            <person name="Takezawa D."/>
            <person name="Tomogane H."/>
            <person name="Tsuzuki M."/>
            <person name="Ueda T."/>
            <person name="Umeda M."/>
            <person name="Ward J.M."/>
            <person name="Watanabe Y."/>
            <person name="Yazaki K."/>
            <person name="Yokoyama R."/>
            <person name="Yoshitake Y."/>
            <person name="Yotsui I."/>
            <person name="Zachgo S."/>
            <person name="Schmutz J."/>
        </authorList>
    </citation>
    <scope>NUCLEOTIDE SEQUENCE [LARGE SCALE GENOMIC DNA]</scope>
    <source>
        <strain evidence="3">Tak-1</strain>
    </source>
</reference>
<evidence type="ECO:0000256" key="1">
    <source>
        <dbReference type="SAM" id="MobiDB-lite"/>
    </source>
</evidence>
<sequence length="75" mass="8182">MYGQGQCMHTHDGTVWFPALIEASNGMGSSCLNNGRRCKTLRHGMKRRAEVGGTMCSTGRARRKGRQAGREDVVG</sequence>
<name>A0A2R6X8Q6_MARPO</name>
<dbReference type="EMBL" id="KZ772701">
    <property type="protein sequence ID" value="PTQ42472.1"/>
    <property type="molecule type" value="Genomic_DNA"/>
</dbReference>
<accession>A0A2R6X8Q6</accession>